<dbReference type="Pfam" id="PF02775">
    <property type="entry name" value="TPP_enzyme_C"/>
    <property type="match status" value="1"/>
</dbReference>
<feature type="domain" description="Thiamine pyrophosphate enzyme TPP-binding" evidence="14">
    <location>
        <begin position="377"/>
        <end position="523"/>
    </location>
</feature>
<evidence type="ECO:0000256" key="9">
    <source>
        <dbReference type="ARBA" id="ARBA00023052"/>
    </source>
</evidence>
<evidence type="ECO:0000256" key="1">
    <source>
        <dbReference type="ARBA" id="ARBA00004974"/>
    </source>
</evidence>
<evidence type="ECO:0000256" key="8">
    <source>
        <dbReference type="ARBA" id="ARBA00022842"/>
    </source>
</evidence>
<dbReference type="Gene3D" id="3.40.50.1220">
    <property type="entry name" value="TPP-binding domain"/>
    <property type="match status" value="1"/>
</dbReference>
<evidence type="ECO:0000256" key="12">
    <source>
        <dbReference type="RuleBase" id="RU003591"/>
    </source>
</evidence>
<dbReference type="PATRIC" id="fig|1286171.3.peg.56"/>
<name>W8TC87_PEPAC</name>
<sequence>MKNGANAIIDVLIEMGVDTVFGYPGGAVVPLYDALYSRKDEIRHIRTSHEQGASFAADGYARATGNVGVCIATSGPGATNLITGIAGAYMDSVPMVIITGQVASPLLGKDSFQEIDIAGMTFPITKHNYVISDAKKLVQSLREAFLIARTGRPGPVLIDIPRDIFLSDVECECKMQSCGLNYESGRLDEGDIESAADMIKNANRPVIYAGGGVLRGKAAPELLRLAEKGSIPVANTLMGISSFPGSHDLSLGLSGMHGHVHANRALAESDLVIAIGARFSDRGLGKQDTSGKNVIHIDIDDTEMGKNVESSIFIRGDIKKIISMITEKITLCEKGQWLEEISCWSRKAAHTERGGFTPKLIIEKLSSLYDDPIVATDVGQHQLWTAQNWKFDSPGSLLTSGGLGAMGYGLGAAIGAKFARPDKKVILITGDASFKMNMNELATVSAYKIPVHIVILNNRALGMVRQLQTVFTESRYSEVDVFDELDFVSLGKAFNIDSRRVRSIEELEQAVAELQADKSAIIECVIDKEELVTPMVRPGAGIGEFVFE</sequence>
<dbReference type="Pfam" id="PF00205">
    <property type="entry name" value="TPP_enzyme_M"/>
    <property type="match status" value="1"/>
</dbReference>
<dbReference type="SUPFAM" id="SSF52518">
    <property type="entry name" value="Thiamin diphosphate-binding fold (THDP-binding)"/>
    <property type="match status" value="2"/>
</dbReference>
<evidence type="ECO:0000256" key="10">
    <source>
        <dbReference type="ARBA" id="ARBA00023304"/>
    </source>
</evidence>
<dbReference type="Gene3D" id="3.40.50.970">
    <property type="match status" value="2"/>
</dbReference>
<dbReference type="InterPro" id="IPR039368">
    <property type="entry name" value="AHAS_TPP"/>
</dbReference>
<dbReference type="GO" id="GO:0009099">
    <property type="term" value="P:L-valine biosynthetic process"/>
    <property type="evidence" value="ECO:0007669"/>
    <property type="project" value="UniProtKB-UniPathway"/>
</dbReference>
<dbReference type="InterPro" id="IPR029061">
    <property type="entry name" value="THDP-binding"/>
</dbReference>
<evidence type="ECO:0000256" key="4">
    <source>
        <dbReference type="ARBA" id="ARBA00013145"/>
    </source>
</evidence>
<dbReference type="FunFam" id="3.40.50.1220:FF:000008">
    <property type="entry name" value="Acetolactate synthase"/>
    <property type="match status" value="1"/>
</dbReference>
<evidence type="ECO:0000256" key="2">
    <source>
        <dbReference type="ARBA" id="ARBA00005025"/>
    </source>
</evidence>
<keyword evidence="17" id="KW-1185">Reference proteome</keyword>
<dbReference type="KEGG" id="eac:EAL2_c00860"/>
<dbReference type="InterPro" id="IPR000399">
    <property type="entry name" value="TPP-bd_CS"/>
</dbReference>
<comment type="catalytic activity">
    <reaction evidence="11 12">
        <text>2 pyruvate + H(+) = (2S)-2-acetolactate + CO2</text>
        <dbReference type="Rhea" id="RHEA:25249"/>
        <dbReference type="ChEBI" id="CHEBI:15361"/>
        <dbReference type="ChEBI" id="CHEBI:15378"/>
        <dbReference type="ChEBI" id="CHEBI:16526"/>
        <dbReference type="ChEBI" id="CHEBI:58476"/>
        <dbReference type="EC" id="2.2.1.6"/>
    </reaction>
</comment>
<organism evidence="16 17">
    <name type="scientific">Peptoclostridium acidaminophilum DSM 3953</name>
    <dbReference type="NCBI Taxonomy" id="1286171"/>
    <lineage>
        <taxon>Bacteria</taxon>
        <taxon>Bacillati</taxon>
        <taxon>Bacillota</taxon>
        <taxon>Clostridia</taxon>
        <taxon>Peptostreptococcales</taxon>
        <taxon>Peptoclostridiaceae</taxon>
        <taxon>Peptoclostridium</taxon>
    </lineage>
</organism>
<dbReference type="GO" id="GO:0050660">
    <property type="term" value="F:flavin adenine dinucleotide binding"/>
    <property type="evidence" value="ECO:0007669"/>
    <property type="project" value="InterPro"/>
</dbReference>
<evidence type="ECO:0000259" key="14">
    <source>
        <dbReference type="Pfam" id="PF02775"/>
    </source>
</evidence>
<feature type="domain" description="Thiamine pyrophosphate enzyme central" evidence="13">
    <location>
        <begin position="192"/>
        <end position="323"/>
    </location>
</feature>
<dbReference type="OrthoDB" id="4494979at2"/>
<dbReference type="AlphaFoldDB" id="W8TC87"/>
<dbReference type="InterPro" id="IPR012846">
    <property type="entry name" value="Acetolactate_synth_lsu"/>
</dbReference>
<dbReference type="InterPro" id="IPR045229">
    <property type="entry name" value="TPP_enz"/>
</dbReference>
<keyword evidence="8 12" id="KW-0460">Magnesium</keyword>
<dbReference type="GO" id="GO:0005948">
    <property type="term" value="C:acetolactate synthase complex"/>
    <property type="evidence" value="ECO:0007669"/>
    <property type="project" value="TreeGrafter"/>
</dbReference>
<evidence type="ECO:0000256" key="5">
    <source>
        <dbReference type="ARBA" id="ARBA00022605"/>
    </source>
</evidence>
<dbReference type="CDD" id="cd07035">
    <property type="entry name" value="TPP_PYR_POX_like"/>
    <property type="match status" value="1"/>
</dbReference>
<keyword evidence="10 12" id="KW-0100">Branched-chain amino acid biosynthesis</keyword>
<dbReference type="Pfam" id="PF02776">
    <property type="entry name" value="TPP_enzyme_N"/>
    <property type="match status" value="1"/>
</dbReference>
<accession>W8TC87</accession>
<comment type="pathway">
    <text evidence="1 12">Amino-acid biosynthesis; L-isoleucine biosynthesis; L-isoleucine from 2-oxobutanoate: step 1/4.</text>
</comment>
<comment type="pathway">
    <text evidence="2 12">Amino-acid biosynthesis; L-valine biosynthesis; L-valine from pyruvate: step 1/4.</text>
</comment>
<keyword evidence="7 12" id="KW-0479">Metal-binding</keyword>
<dbReference type="GO" id="GO:0000287">
    <property type="term" value="F:magnesium ion binding"/>
    <property type="evidence" value="ECO:0007669"/>
    <property type="project" value="UniProtKB-UniRule"/>
</dbReference>
<evidence type="ECO:0000256" key="11">
    <source>
        <dbReference type="ARBA" id="ARBA00048670"/>
    </source>
</evidence>
<reference evidence="16 17" key="1">
    <citation type="journal article" date="2014" name="Genome Announc.">
        <title>Complete Genome Sequence of Amino Acid-Utilizing Eubacterium acidaminophilum al-2 (DSM 3953).</title>
        <authorList>
            <person name="Poehlein A."/>
            <person name="Andreesen J.R."/>
            <person name="Daniel R."/>
        </authorList>
    </citation>
    <scope>NUCLEOTIDE SEQUENCE [LARGE SCALE GENOMIC DNA]</scope>
    <source>
        <strain evidence="16 17">DSM 3953</strain>
    </source>
</reference>
<dbReference type="Proteomes" id="UP000019591">
    <property type="component" value="Chromosome"/>
</dbReference>
<keyword evidence="5 12" id="KW-0028">Amino-acid biosynthesis</keyword>
<dbReference type="FunFam" id="3.40.50.970:FF:000007">
    <property type="entry name" value="Acetolactate synthase"/>
    <property type="match status" value="1"/>
</dbReference>
<dbReference type="EMBL" id="CP007452">
    <property type="protein sequence ID" value="AHM55423.1"/>
    <property type="molecule type" value="Genomic_DNA"/>
</dbReference>
<dbReference type="RefSeq" id="WP_025434473.1">
    <property type="nucleotide sequence ID" value="NZ_CP007452.1"/>
</dbReference>
<dbReference type="HOGENOM" id="CLU_013748_1_2_9"/>
<dbReference type="InterPro" id="IPR029035">
    <property type="entry name" value="DHS-like_NAD/FAD-binding_dom"/>
</dbReference>
<dbReference type="GO" id="GO:0003984">
    <property type="term" value="F:acetolactate synthase activity"/>
    <property type="evidence" value="ECO:0007669"/>
    <property type="project" value="UniProtKB-EC"/>
</dbReference>
<dbReference type="SUPFAM" id="SSF52467">
    <property type="entry name" value="DHS-like NAD/FAD-binding domain"/>
    <property type="match status" value="1"/>
</dbReference>
<dbReference type="eggNOG" id="COG0028">
    <property type="taxonomic scope" value="Bacteria"/>
</dbReference>
<dbReference type="EC" id="2.2.1.6" evidence="4 12"/>
<dbReference type="STRING" id="1286171.EAL2_c00860"/>
<evidence type="ECO:0000256" key="3">
    <source>
        <dbReference type="ARBA" id="ARBA00007812"/>
    </source>
</evidence>
<protein>
    <recommendedName>
        <fullName evidence="4 12">Acetolactate synthase</fullName>
        <ecNumber evidence="4 12">2.2.1.6</ecNumber>
    </recommendedName>
</protein>
<dbReference type="InterPro" id="IPR011766">
    <property type="entry name" value="TPP_enzyme_TPP-bd"/>
</dbReference>
<dbReference type="GO" id="GO:0030976">
    <property type="term" value="F:thiamine pyrophosphate binding"/>
    <property type="evidence" value="ECO:0007669"/>
    <property type="project" value="UniProtKB-UniRule"/>
</dbReference>
<dbReference type="NCBIfam" id="TIGR00118">
    <property type="entry name" value="acolac_lg"/>
    <property type="match status" value="1"/>
</dbReference>
<comment type="cofactor">
    <cofactor evidence="12">
        <name>Mg(2+)</name>
        <dbReference type="ChEBI" id="CHEBI:18420"/>
    </cofactor>
    <text evidence="12">Binds 1 Mg(2+) ion per subunit.</text>
</comment>
<proteinExistence type="inferred from homology"/>
<comment type="cofactor">
    <cofactor evidence="12">
        <name>thiamine diphosphate</name>
        <dbReference type="ChEBI" id="CHEBI:58937"/>
    </cofactor>
    <text evidence="12">Binds 1 thiamine pyrophosphate per subunit.</text>
</comment>
<keyword evidence="9 12" id="KW-0786">Thiamine pyrophosphate</keyword>
<dbReference type="UniPathway" id="UPA00047">
    <property type="reaction ID" value="UER00055"/>
</dbReference>
<evidence type="ECO:0000259" key="13">
    <source>
        <dbReference type="Pfam" id="PF00205"/>
    </source>
</evidence>
<dbReference type="InterPro" id="IPR012001">
    <property type="entry name" value="Thiamin_PyroP_enz_TPP-bd_dom"/>
</dbReference>
<dbReference type="PANTHER" id="PTHR18968">
    <property type="entry name" value="THIAMINE PYROPHOSPHATE ENZYMES"/>
    <property type="match status" value="1"/>
</dbReference>
<feature type="domain" description="Thiamine pyrophosphate enzyme N-terminal TPP-binding" evidence="15">
    <location>
        <begin position="3"/>
        <end position="119"/>
    </location>
</feature>
<comment type="similarity">
    <text evidence="3 12">Belongs to the TPP enzyme family.</text>
</comment>
<dbReference type="UniPathway" id="UPA00049">
    <property type="reaction ID" value="UER00059"/>
</dbReference>
<dbReference type="PANTHER" id="PTHR18968:SF13">
    <property type="entry name" value="ACETOLACTATE SYNTHASE CATALYTIC SUBUNIT, MITOCHONDRIAL"/>
    <property type="match status" value="1"/>
</dbReference>
<evidence type="ECO:0000313" key="17">
    <source>
        <dbReference type="Proteomes" id="UP000019591"/>
    </source>
</evidence>
<evidence type="ECO:0000259" key="15">
    <source>
        <dbReference type="Pfam" id="PF02776"/>
    </source>
</evidence>
<gene>
    <name evidence="16" type="primary">ilvB1</name>
    <name evidence="16" type="ORF">EAL2_c00860</name>
</gene>
<dbReference type="PROSITE" id="PS00187">
    <property type="entry name" value="TPP_ENZYMES"/>
    <property type="match status" value="1"/>
</dbReference>
<evidence type="ECO:0000256" key="7">
    <source>
        <dbReference type="ARBA" id="ARBA00022723"/>
    </source>
</evidence>
<dbReference type="GO" id="GO:0009097">
    <property type="term" value="P:isoleucine biosynthetic process"/>
    <property type="evidence" value="ECO:0007669"/>
    <property type="project" value="UniProtKB-UniPathway"/>
</dbReference>
<dbReference type="CDD" id="cd02015">
    <property type="entry name" value="TPP_AHAS"/>
    <property type="match status" value="1"/>
</dbReference>
<evidence type="ECO:0000256" key="6">
    <source>
        <dbReference type="ARBA" id="ARBA00022679"/>
    </source>
</evidence>
<dbReference type="InterPro" id="IPR012000">
    <property type="entry name" value="Thiamin_PyroP_enz_cen_dom"/>
</dbReference>
<evidence type="ECO:0000313" key="16">
    <source>
        <dbReference type="EMBL" id="AHM55423.1"/>
    </source>
</evidence>
<keyword evidence="6 12" id="KW-0808">Transferase</keyword>